<name>A0AAX4HXQ2_9PEZI</name>
<accession>A0AAX4HXQ2</accession>
<dbReference type="Proteomes" id="UP001322277">
    <property type="component" value="Chromosome 1"/>
</dbReference>
<evidence type="ECO:0000256" key="1">
    <source>
        <dbReference type="SAM" id="MobiDB-lite"/>
    </source>
</evidence>
<sequence>MHPASDPRSFKGGLRRKRGLQGAGQEAQPARGVMNDVCLTQTIDHDATIQVAVERFTVLGEIQKGPSGPACVS</sequence>
<proteinExistence type="predicted"/>
<reference evidence="3" key="1">
    <citation type="journal article" date="2023" name="bioRxiv">
        <title>Complete genome of the Medicago anthracnose fungus, Colletotrichum destructivum, reveals a mini-chromosome-like region within a core chromosome.</title>
        <authorList>
            <person name="Lapalu N."/>
            <person name="Simon A."/>
            <person name="Lu A."/>
            <person name="Plaumann P.-L."/>
            <person name="Amselem J."/>
            <person name="Pigne S."/>
            <person name="Auger A."/>
            <person name="Koch C."/>
            <person name="Dallery J.-F."/>
            <person name="O'Connell R.J."/>
        </authorList>
    </citation>
    <scope>NUCLEOTIDE SEQUENCE [LARGE SCALE GENOMIC DNA]</scope>
    <source>
        <strain evidence="3">CBS 520.97</strain>
    </source>
</reference>
<dbReference type="RefSeq" id="XP_062772913.1">
    <property type="nucleotide sequence ID" value="XM_062916862.1"/>
</dbReference>
<dbReference type="EMBL" id="CP137305">
    <property type="protein sequence ID" value="WQF75689.1"/>
    <property type="molecule type" value="Genomic_DNA"/>
</dbReference>
<protein>
    <submittedName>
        <fullName evidence="2">Uncharacterized protein</fullName>
    </submittedName>
</protein>
<dbReference type="GeneID" id="87937206"/>
<evidence type="ECO:0000313" key="2">
    <source>
        <dbReference type="EMBL" id="WQF75689.1"/>
    </source>
</evidence>
<organism evidence="2 3">
    <name type="scientific">Colletotrichum destructivum</name>
    <dbReference type="NCBI Taxonomy" id="34406"/>
    <lineage>
        <taxon>Eukaryota</taxon>
        <taxon>Fungi</taxon>
        <taxon>Dikarya</taxon>
        <taxon>Ascomycota</taxon>
        <taxon>Pezizomycotina</taxon>
        <taxon>Sordariomycetes</taxon>
        <taxon>Hypocreomycetidae</taxon>
        <taxon>Glomerellales</taxon>
        <taxon>Glomerellaceae</taxon>
        <taxon>Colletotrichum</taxon>
        <taxon>Colletotrichum destructivum species complex</taxon>
    </lineage>
</organism>
<evidence type="ECO:0000313" key="3">
    <source>
        <dbReference type="Proteomes" id="UP001322277"/>
    </source>
</evidence>
<keyword evidence="3" id="KW-1185">Reference proteome</keyword>
<dbReference type="AlphaFoldDB" id="A0AAX4HXQ2"/>
<gene>
    <name evidence="2" type="ORF">CDEST_00703</name>
</gene>
<feature type="region of interest" description="Disordered" evidence="1">
    <location>
        <begin position="1"/>
        <end position="31"/>
    </location>
</feature>
<dbReference type="KEGG" id="cdet:87937206"/>